<gene>
    <name evidence="2" type="ORF">FHU36_006218</name>
</gene>
<dbReference type="AlphaFoldDB" id="A0A7X0C7Q9"/>
<evidence type="ECO:0000313" key="2">
    <source>
        <dbReference type="EMBL" id="MBB6349673.1"/>
    </source>
</evidence>
<protein>
    <recommendedName>
        <fullName evidence="4">Secreted protein</fullName>
    </recommendedName>
</protein>
<sequence length="171" mass="17842">MRRALRYAAIWCGATAVAVSVSWFGVRGVLGGGFAGDVRLLPFAPEAVADGATPTPPRAVTRTPERRTAGPSTSAPSTSGPAAQRPRRSSLPAKTPAAGGGELKVVTVRGGEVAFRLGAADCRLVSATPATGYTAKVTRATGWIRVDLARGEHGTGVWCIGHERRTDTWEY</sequence>
<dbReference type="Proteomes" id="UP000583800">
    <property type="component" value="Unassembled WGS sequence"/>
</dbReference>
<comment type="caution">
    <text evidence="2">The sequence shown here is derived from an EMBL/GenBank/DDBJ whole genome shotgun (WGS) entry which is preliminary data.</text>
</comment>
<dbReference type="EMBL" id="JACHJB010000002">
    <property type="protein sequence ID" value="MBB6349673.1"/>
    <property type="molecule type" value="Genomic_DNA"/>
</dbReference>
<feature type="compositionally biased region" description="Low complexity" evidence="1">
    <location>
        <begin position="69"/>
        <end position="83"/>
    </location>
</feature>
<organism evidence="2 3">
    <name type="scientific">Nonomuraea muscovyensis</name>
    <dbReference type="NCBI Taxonomy" id="1124761"/>
    <lineage>
        <taxon>Bacteria</taxon>
        <taxon>Bacillati</taxon>
        <taxon>Actinomycetota</taxon>
        <taxon>Actinomycetes</taxon>
        <taxon>Streptosporangiales</taxon>
        <taxon>Streptosporangiaceae</taxon>
        <taxon>Nonomuraea</taxon>
    </lineage>
</organism>
<evidence type="ECO:0000256" key="1">
    <source>
        <dbReference type="SAM" id="MobiDB-lite"/>
    </source>
</evidence>
<dbReference type="RefSeq" id="WP_185087208.1">
    <property type="nucleotide sequence ID" value="NZ_JACHJB010000002.1"/>
</dbReference>
<feature type="region of interest" description="Disordered" evidence="1">
    <location>
        <begin position="48"/>
        <end position="98"/>
    </location>
</feature>
<proteinExistence type="predicted"/>
<accession>A0A7X0C7Q9</accession>
<name>A0A7X0C7Q9_9ACTN</name>
<evidence type="ECO:0000313" key="3">
    <source>
        <dbReference type="Proteomes" id="UP000583800"/>
    </source>
</evidence>
<evidence type="ECO:0008006" key="4">
    <source>
        <dbReference type="Google" id="ProtNLM"/>
    </source>
</evidence>
<keyword evidence="3" id="KW-1185">Reference proteome</keyword>
<reference evidence="2 3" key="1">
    <citation type="submission" date="2020-08" db="EMBL/GenBank/DDBJ databases">
        <title>Sequencing the genomes of 1000 actinobacteria strains.</title>
        <authorList>
            <person name="Klenk H.-P."/>
        </authorList>
    </citation>
    <scope>NUCLEOTIDE SEQUENCE [LARGE SCALE GENOMIC DNA]</scope>
    <source>
        <strain evidence="2 3">DSM 45913</strain>
    </source>
</reference>